<reference evidence="4 5" key="1">
    <citation type="submission" date="2017-07" db="EMBL/GenBank/DDBJ databases">
        <title>Genomes of Fischerella (Mastigocladus) sp. strains.</title>
        <authorList>
            <person name="Miller S.R."/>
        </authorList>
    </citation>
    <scope>NUCLEOTIDE SEQUENCE [LARGE SCALE GENOMIC DNA]</scope>
    <source>
        <strain evidence="4 5">CCMEE 5330</strain>
    </source>
</reference>
<feature type="signal peptide" evidence="3">
    <location>
        <begin position="1"/>
        <end position="25"/>
    </location>
</feature>
<feature type="chain" id="PRO_5014685489" description="Phosphonate ABC transporter substrate-binding protein" evidence="3">
    <location>
        <begin position="26"/>
        <end position="352"/>
    </location>
</feature>
<evidence type="ECO:0000256" key="2">
    <source>
        <dbReference type="ARBA" id="ARBA00022729"/>
    </source>
</evidence>
<dbReference type="NCBIfam" id="TIGR01098">
    <property type="entry name" value="3A0109s03R"/>
    <property type="match status" value="1"/>
</dbReference>
<evidence type="ECO:0000256" key="3">
    <source>
        <dbReference type="SAM" id="SignalP"/>
    </source>
</evidence>
<dbReference type="GO" id="GO:0043190">
    <property type="term" value="C:ATP-binding cassette (ABC) transporter complex"/>
    <property type="evidence" value="ECO:0007669"/>
    <property type="project" value="InterPro"/>
</dbReference>
<name>A0A2N6MNS1_9CYAN</name>
<evidence type="ECO:0000313" key="4">
    <source>
        <dbReference type="EMBL" id="PMB48406.1"/>
    </source>
</evidence>
<proteinExistence type="inferred from homology"/>
<dbReference type="PANTHER" id="PTHR35841">
    <property type="entry name" value="PHOSPHONATES-BINDING PERIPLASMIC PROTEIN"/>
    <property type="match status" value="1"/>
</dbReference>
<dbReference type="SUPFAM" id="SSF53850">
    <property type="entry name" value="Periplasmic binding protein-like II"/>
    <property type="match status" value="1"/>
</dbReference>
<dbReference type="InterPro" id="IPR005770">
    <property type="entry name" value="PhnD"/>
</dbReference>
<dbReference type="Gene3D" id="3.40.190.10">
    <property type="entry name" value="Periplasmic binding protein-like II"/>
    <property type="match status" value="2"/>
</dbReference>
<dbReference type="EMBL" id="NMQI01000029">
    <property type="protein sequence ID" value="PMB48406.1"/>
    <property type="molecule type" value="Genomic_DNA"/>
</dbReference>
<comment type="caution">
    <text evidence="4">The sequence shown here is derived from an EMBL/GenBank/DDBJ whole genome shotgun (WGS) entry which is preliminary data.</text>
</comment>
<dbReference type="GO" id="GO:0055085">
    <property type="term" value="P:transmembrane transport"/>
    <property type="evidence" value="ECO:0007669"/>
    <property type="project" value="InterPro"/>
</dbReference>
<comment type="similarity">
    <text evidence="1">Belongs to the phosphate/phosphite/phosphonate binding protein family.</text>
</comment>
<dbReference type="AlphaFoldDB" id="A0A2N6MNS1"/>
<dbReference type="CDD" id="cd01071">
    <property type="entry name" value="PBP2_PhnD_like"/>
    <property type="match status" value="1"/>
</dbReference>
<evidence type="ECO:0000256" key="1">
    <source>
        <dbReference type="ARBA" id="ARBA00007162"/>
    </source>
</evidence>
<evidence type="ECO:0008006" key="6">
    <source>
        <dbReference type="Google" id="ProtNLM"/>
    </source>
</evidence>
<evidence type="ECO:0000313" key="5">
    <source>
        <dbReference type="Proteomes" id="UP000234966"/>
    </source>
</evidence>
<gene>
    <name evidence="4" type="ORF">CEN41_01390</name>
</gene>
<organism evidence="4 5">
    <name type="scientific">Fischerella thermalis CCMEE 5330</name>
    <dbReference type="NCBI Taxonomy" id="2019670"/>
    <lineage>
        <taxon>Bacteria</taxon>
        <taxon>Bacillati</taxon>
        <taxon>Cyanobacteriota</taxon>
        <taxon>Cyanophyceae</taxon>
        <taxon>Nostocales</taxon>
        <taxon>Hapalosiphonaceae</taxon>
        <taxon>Fischerella</taxon>
    </lineage>
</organism>
<sequence length="352" mass="38071">MLKVATKFFIGLMIAALLSVSMVAAQDSPREFDRTGWPETFIIGVYPGDDVAAALAGVEPLRAFLEEYLGVRTVLITGTSYNAVIEAMAAGRADAIEVGPFSYVLAADVAQAEAIAVANYSTDITDTTLPGYFSLFFTKKGSGIRSIEDLAGRSFGFTDPASTSGYLIPANEIMVAMGFTDPAEIEAFTNVSFAGNHPNAVLAVWNDNLDAAGTFDQNLVTQVERAGIELCGYTDLGIEGPATPEEWPYLVTMTREEIEAIYDACPEGSIVVFHQSRIIPETPFAVSGKLPDTFKQAVRQALLDFSKDQDLVNQMERFYVDPVALGDAESIDALYDVLRDAARNLNINLRGR</sequence>
<protein>
    <recommendedName>
        <fullName evidence="6">Phosphonate ABC transporter substrate-binding protein</fullName>
    </recommendedName>
</protein>
<dbReference type="PANTHER" id="PTHR35841:SF1">
    <property type="entry name" value="PHOSPHONATES-BINDING PERIPLASMIC PROTEIN"/>
    <property type="match status" value="1"/>
</dbReference>
<accession>A0A2N6MNS1</accession>
<dbReference type="Proteomes" id="UP000234966">
    <property type="component" value="Unassembled WGS sequence"/>
</dbReference>
<keyword evidence="2 3" id="KW-0732">Signal</keyword>
<dbReference type="Pfam" id="PF12974">
    <property type="entry name" value="Phosphonate-bd"/>
    <property type="match status" value="1"/>
</dbReference>